<evidence type="ECO:0000313" key="2">
    <source>
        <dbReference type="Proteomes" id="UP000032142"/>
    </source>
</evidence>
<dbReference type="EMBL" id="JRRC01358904">
    <property type="protein sequence ID" value="KHG03468.1"/>
    <property type="molecule type" value="Genomic_DNA"/>
</dbReference>
<sequence>MSEVHRNAYLK</sequence>
<proteinExistence type="predicted"/>
<organism evidence="1 2">
    <name type="scientific">Gossypium arboreum</name>
    <name type="common">Tree cotton</name>
    <name type="synonym">Gossypium nanking</name>
    <dbReference type="NCBI Taxonomy" id="29729"/>
    <lineage>
        <taxon>Eukaryota</taxon>
        <taxon>Viridiplantae</taxon>
        <taxon>Streptophyta</taxon>
        <taxon>Embryophyta</taxon>
        <taxon>Tracheophyta</taxon>
        <taxon>Spermatophyta</taxon>
        <taxon>Magnoliopsida</taxon>
        <taxon>eudicotyledons</taxon>
        <taxon>Gunneridae</taxon>
        <taxon>Pentapetalae</taxon>
        <taxon>rosids</taxon>
        <taxon>malvids</taxon>
        <taxon>Malvales</taxon>
        <taxon>Malvaceae</taxon>
        <taxon>Malvoideae</taxon>
        <taxon>Gossypium</taxon>
    </lineage>
</organism>
<protein>
    <submittedName>
        <fullName evidence="1">Uncharacterized protein</fullName>
    </submittedName>
</protein>
<dbReference type="Proteomes" id="UP000032142">
    <property type="component" value="Unassembled WGS sequence"/>
</dbReference>
<comment type="caution">
    <text evidence="1">The sequence shown here is derived from an EMBL/GenBank/DDBJ whole genome shotgun (WGS) entry which is preliminary data.</text>
</comment>
<accession>A0A0B0MMX3</accession>
<name>A0A0B0MMX3_GOSAR</name>
<reference evidence="2" key="1">
    <citation type="submission" date="2014-09" db="EMBL/GenBank/DDBJ databases">
        <authorList>
            <person name="Mudge J."/>
            <person name="Ramaraj T."/>
            <person name="Lindquist I.E."/>
            <person name="Bharti A.K."/>
            <person name="Sundararajan A."/>
            <person name="Cameron C.T."/>
            <person name="Woodward J.E."/>
            <person name="May G.D."/>
            <person name="Brubaker C."/>
            <person name="Broadhvest J."/>
            <person name="Wilkins T.A."/>
        </authorList>
    </citation>
    <scope>NUCLEOTIDE SEQUENCE</scope>
    <source>
        <strain evidence="2">cv. AKA8401</strain>
    </source>
</reference>
<gene>
    <name evidence="1" type="ORF">F383_26798</name>
</gene>
<keyword evidence="2" id="KW-1185">Reference proteome</keyword>
<evidence type="ECO:0000313" key="1">
    <source>
        <dbReference type="EMBL" id="KHG03468.1"/>
    </source>
</evidence>